<dbReference type="SMART" id="SM00448">
    <property type="entry name" value="REC"/>
    <property type="match status" value="1"/>
</dbReference>
<evidence type="ECO:0000259" key="3">
    <source>
        <dbReference type="PROSITE" id="PS50110"/>
    </source>
</evidence>
<dbReference type="SUPFAM" id="SSF52172">
    <property type="entry name" value="CheY-like"/>
    <property type="match status" value="1"/>
</dbReference>
<evidence type="ECO:0000313" key="4">
    <source>
        <dbReference type="EMBL" id="CAA2109646.1"/>
    </source>
</evidence>
<dbReference type="RefSeq" id="WP_339093594.1">
    <property type="nucleotide sequence ID" value="NZ_LR743508.1"/>
</dbReference>
<sequence length="148" mass="16137">MKFILVVEDEHGSAQIVRLLLESEGYRVALAGNGRAALEMLSGEAPALILSDFMMPVMNGGELGQAVRRDAALCQIPFVIMSGTDEEIVRRTFQGYDAFLVKPFELDPLLALIKRLVTNGRPPQPSSEAIGASMKQLMRGIRLPGHSD</sequence>
<evidence type="ECO:0000256" key="2">
    <source>
        <dbReference type="PROSITE-ProRule" id="PRU00169"/>
    </source>
</evidence>
<name>A0A679JE02_VARPD</name>
<accession>A0A679JE02</accession>
<dbReference type="PROSITE" id="PS50110">
    <property type="entry name" value="RESPONSE_REGULATORY"/>
    <property type="match status" value="1"/>
</dbReference>
<proteinExistence type="predicted"/>
<dbReference type="AlphaFoldDB" id="A0A679JE02"/>
<dbReference type="Pfam" id="PF00072">
    <property type="entry name" value="Response_reg"/>
    <property type="match status" value="1"/>
</dbReference>
<dbReference type="InterPro" id="IPR050595">
    <property type="entry name" value="Bact_response_regulator"/>
</dbReference>
<feature type="modified residue" description="4-aspartylphosphate" evidence="2">
    <location>
        <position position="52"/>
    </location>
</feature>
<dbReference type="PANTHER" id="PTHR44591">
    <property type="entry name" value="STRESS RESPONSE REGULATOR PROTEIN 1"/>
    <property type="match status" value="1"/>
</dbReference>
<dbReference type="GO" id="GO:0000160">
    <property type="term" value="P:phosphorelay signal transduction system"/>
    <property type="evidence" value="ECO:0007669"/>
    <property type="project" value="InterPro"/>
</dbReference>
<reference evidence="4" key="1">
    <citation type="submission" date="2019-12" db="EMBL/GenBank/DDBJ databases">
        <authorList>
            <person name="Cremers G."/>
        </authorList>
    </citation>
    <scope>NUCLEOTIDE SEQUENCE</scope>
    <source>
        <strain evidence="4">Vvax</strain>
    </source>
</reference>
<dbReference type="EMBL" id="LR743508">
    <property type="protein sequence ID" value="CAA2109646.1"/>
    <property type="molecule type" value="Genomic_DNA"/>
</dbReference>
<protein>
    <submittedName>
        <fullName evidence="4">Transcriptional regulatory protein YycF</fullName>
    </submittedName>
</protein>
<dbReference type="PANTHER" id="PTHR44591:SF3">
    <property type="entry name" value="RESPONSE REGULATORY DOMAIN-CONTAINING PROTEIN"/>
    <property type="match status" value="1"/>
</dbReference>
<organism evidence="4">
    <name type="scientific">Variovorax paradoxus</name>
    <dbReference type="NCBI Taxonomy" id="34073"/>
    <lineage>
        <taxon>Bacteria</taxon>
        <taxon>Pseudomonadati</taxon>
        <taxon>Pseudomonadota</taxon>
        <taxon>Betaproteobacteria</taxon>
        <taxon>Burkholderiales</taxon>
        <taxon>Comamonadaceae</taxon>
        <taxon>Variovorax</taxon>
    </lineage>
</organism>
<feature type="domain" description="Response regulatory" evidence="3">
    <location>
        <begin position="3"/>
        <end position="117"/>
    </location>
</feature>
<dbReference type="InterPro" id="IPR011006">
    <property type="entry name" value="CheY-like_superfamily"/>
</dbReference>
<keyword evidence="1 2" id="KW-0597">Phosphoprotein</keyword>
<evidence type="ECO:0000256" key="1">
    <source>
        <dbReference type="ARBA" id="ARBA00022553"/>
    </source>
</evidence>
<dbReference type="Gene3D" id="3.40.50.2300">
    <property type="match status" value="1"/>
</dbReference>
<gene>
    <name evidence="4" type="primary">yycF_2</name>
    <name evidence="4" type="ORF">VVAX_05917</name>
</gene>
<dbReference type="InterPro" id="IPR001789">
    <property type="entry name" value="Sig_transdc_resp-reg_receiver"/>
</dbReference>